<dbReference type="InterPro" id="IPR020825">
    <property type="entry name" value="Phe-tRNA_synthase-like_B3/B4"/>
</dbReference>
<sequence length="224" mass="24451">MTPIFQHDTALRADFSTLRVGIVLLTNVDRLDPSKLDAAQHLRTAFGRLAVGSESEMPQIRAWRGAYSQMGLKPTQYRCAAESLLRRLRTEGNLPTVNPVVDFCNAVSAAWAIPLAVFDLDQVVGTLTVRYAIGDERYVTFAGTEEHPEPGEVIFADSAGWAHARRWVHRQSGRSAVSSMTKRALLVTEALHEKAVDDLGAMTAELASAFTLAGCDVQENPPSS</sequence>
<dbReference type="EMBL" id="CABM01000007">
    <property type="protein sequence ID" value="CBH95517.1"/>
    <property type="molecule type" value="Genomic_DNA"/>
</dbReference>
<keyword evidence="2" id="KW-0030">Aminoacyl-tRNA synthetase</keyword>
<dbReference type="SMART" id="SM00873">
    <property type="entry name" value="B3_4"/>
    <property type="match status" value="1"/>
</dbReference>
<feature type="domain" description="B3/B4 tRNA-binding" evidence="1">
    <location>
        <begin position="61"/>
        <end position="214"/>
    </location>
</feature>
<keyword evidence="2" id="KW-0436">Ligase</keyword>
<evidence type="ECO:0000259" key="1">
    <source>
        <dbReference type="SMART" id="SM00873"/>
    </source>
</evidence>
<accession>E6PKR6</accession>
<dbReference type="Gene3D" id="3.50.40.10">
    <property type="entry name" value="Phenylalanyl-trna Synthetase, Chain B, domain 3"/>
    <property type="match status" value="1"/>
</dbReference>
<dbReference type="AlphaFoldDB" id="E6PKR6"/>
<dbReference type="PANTHER" id="PTHR39209">
    <property type="match status" value="1"/>
</dbReference>
<gene>
    <name evidence="2" type="ORF">CARN2_1779</name>
</gene>
<dbReference type="GO" id="GO:0003723">
    <property type="term" value="F:RNA binding"/>
    <property type="evidence" value="ECO:0007669"/>
    <property type="project" value="InterPro"/>
</dbReference>
<proteinExistence type="predicted"/>
<dbReference type="SUPFAM" id="SSF56037">
    <property type="entry name" value="PheT/TilS domain"/>
    <property type="match status" value="1"/>
</dbReference>
<dbReference type="InterPro" id="IPR005146">
    <property type="entry name" value="B3/B4_tRNA-bd"/>
</dbReference>
<comment type="caution">
    <text evidence="2">The sequence shown here is derived from an EMBL/GenBank/DDBJ whole genome shotgun (WGS) entry which is preliminary data.</text>
</comment>
<dbReference type="GO" id="GO:0004826">
    <property type="term" value="F:phenylalanine-tRNA ligase activity"/>
    <property type="evidence" value="ECO:0007669"/>
    <property type="project" value="InterPro"/>
</dbReference>
<dbReference type="Pfam" id="PF03483">
    <property type="entry name" value="B3_4"/>
    <property type="match status" value="1"/>
</dbReference>
<name>E6PKR6_9ZZZZ</name>
<reference evidence="2" key="1">
    <citation type="submission" date="2009-10" db="EMBL/GenBank/DDBJ databases">
        <title>Diversity of trophic interactions inside an arsenic-rich microbial ecosystem.</title>
        <authorList>
            <person name="Bertin P.N."/>
            <person name="Heinrich-Salmeron A."/>
            <person name="Pelletier E."/>
            <person name="Goulhen-Chollet F."/>
            <person name="Arsene-Ploetze F."/>
            <person name="Gallien S."/>
            <person name="Calteau A."/>
            <person name="Vallenet D."/>
            <person name="Casiot C."/>
            <person name="Chane-Woon-Ming B."/>
            <person name="Giloteaux L."/>
            <person name="Barakat M."/>
            <person name="Bonnefoy V."/>
            <person name="Bruneel O."/>
            <person name="Chandler M."/>
            <person name="Cleiss J."/>
            <person name="Duran R."/>
            <person name="Elbaz-Poulichet F."/>
            <person name="Fonknechten N."/>
            <person name="Lauga B."/>
            <person name="Mornico D."/>
            <person name="Ortet P."/>
            <person name="Schaeffer C."/>
            <person name="Siguier P."/>
            <person name="Alexander Thil Smith A."/>
            <person name="Van Dorsselaer A."/>
            <person name="Weissenbach J."/>
            <person name="Medigue C."/>
            <person name="Le Paslier D."/>
        </authorList>
    </citation>
    <scope>NUCLEOTIDE SEQUENCE</scope>
</reference>
<dbReference type="PANTHER" id="PTHR39209:SF2">
    <property type="entry name" value="CYTOPLASMIC PROTEIN"/>
    <property type="match status" value="1"/>
</dbReference>
<organism evidence="2">
    <name type="scientific">mine drainage metagenome</name>
    <dbReference type="NCBI Taxonomy" id="410659"/>
    <lineage>
        <taxon>unclassified sequences</taxon>
        <taxon>metagenomes</taxon>
        <taxon>ecological metagenomes</taxon>
    </lineage>
</organism>
<protein>
    <submittedName>
        <fullName evidence="2">Putative Phenylalanyl-tRNA synthetase beta subunit</fullName>
    </submittedName>
</protein>
<evidence type="ECO:0000313" key="2">
    <source>
        <dbReference type="EMBL" id="CBH95517.1"/>
    </source>
</evidence>